<dbReference type="SUPFAM" id="SSF57903">
    <property type="entry name" value="FYVE/PHD zinc finger"/>
    <property type="match status" value="1"/>
</dbReference>
<keyword evidence="2" id="KW-1185">Reference proteome</keyword>
<dbReference type="CDD" id="cd15489">
    <property type="entry name" value="PHD_SF"/>
    <property type="match status" value="1"/>
</dbReference>
<dbReference type="EMBL" id="RCHS01002271">
    <property type="protein sequence ID" value="RMX48499.1"/>
    <property type="molecule type" value="Genomic_DNA"/>
</dbReference>
<evidence type="ECO:0000313" key="1">
    <source>
        <dbReference type="EMBL" id="RMX48499.1"/>
    </source>
</evidence>
<dbReference type="InterPro" id="IPR011011">
    <property type="entry name" value="Znf_FYVE_PHD"/>
</dbReference>
<reference evidence="1 2" key="1">
    <citation type="journal article" date="2018" name="Sci. Rep.">
        <title>Comparative analysis of the Pocillopora damicornis genome highlights role of immune system in coral evolution.</title>
        <authorList>
            <person name="Cunning R."/>
            <person name="Bay R.A."/>
            <person name="Gillette P."/>
            <person name="Baker A.C."/>
            <person name="Traylor-Knowles N."/>
        </authorList>
    </citation>
    <scope>NUCLEOTIDE SEQUENCE [LARGE SCALE GENOMIC DNA]</scope>
    <source>
        <strain evidence="1">RSMAS</strain>
        <tissue evidence="1">Whole animal</tissue>
    </source>
</reference>
<dbReference type="InterPro" id="IPR013083">
    <property type="entry name" value="Znf_RING/FYVE/PHD"/>
</dbReference>
<organism evidence="1 2">
    <name type="scientific">Pocillopora damicornis</name>
    <name type="common">Cauliflower coral</name>
    <name type="synonym">Millepora damicornis</name>
    <dbReference type="NCBI Taxonomy" id="46731"/>
    <lineage>
        <taxon>Eukaryota</taxon>
        <taxon>Metazoa</taxon>
        <taxon>Cnidaria</taxon>
        <taxon>Anthozoa</taxon>
        <taxon>Hexacorallia</taxon>
        <taxon>Scleractinia</taxon>
        <taxon>Astrocoeniina</taxon>
        <taxon>Pocilloporidae</taxon>
        <taxon>Pocillopora</taxon>
    </lineage>
</organism>
<protein>
    <submittedName>
        <fullName evidence="1">Uncharacterized protein</fullName>
    </submittedName>
</protein>
<sequence length="320" mass="36481">MVDDKTTMSTALKQLENIQLMLKKSCSSTHGIPLRTSPVEKKLKITSTEYHQVFHKKLPPRRRWKKKTPKADVIFIEEDSNDDVDDDDAKRKATNFFVADLTASGDGEQNTVSQDDEANTTRLDLETLGNGSAKLPVLDRKQKTRYYFDPMNGRVHTIFSTSVPKSKLIELIDDISAIADLKTGWNCKSWLCVEPLHYTQTDSYNYGVIFARCLCEGLDINGSYDVDMERERITRNTAVCKICKDDDGEDWLGCDSCGQFFHASCAFRGDAYATFHLPLGWLLVRTSRVKILKLTIKMNQMMNLMSCTDLNLQDKKYSPW</sequence>
<dbReference type="Proteomes" id="UP000275408">
    <property type="component" value="Unassembled WGS sequence"/>
</dbReference>
<dbReference type="Gene3D" id="3.30.40.10">
    <property type="entry name" value="Zinc/RING finger domain, C3HC4 (zinc finger)"/>
    <property type="match status" value="1"/>
</dbReference>
<name>A0A3M6U4K7_POCDA</name>
<accession>A0A3M6U4K7</accession>
<dbReference type="AlphaFoldDB" id="A0A3M6U4K7"/>
<evidence type="ECO:0000313" key="2">
    <source>
        <dbReference type="Proteomes" id="UP000275408"/>
    </source>
</evidence>
<proteinExistence type="predicted"/>
<comment type="caution">
    <text evidence="1">The sequence shown here is derived from an EMBL/GenBank/DDBJ whole genome shotgun (WGS) entry which is preliminary data.</text>
</comment>
<gene>
    <name evidence="1" type="ORF">pdam_00008486</name>
</gene>
<dbReference type="OrthoDB" id="10621881at2759"/>